<gene>
    <name evidence="1" type="ORF">PFFVO_00057</name>
</gene>
<organism evidence="1 2">
    <name type="scientific">Plasmodium falciparum Vietnam Oak-Knoll</name>
    <name type="common">FVO</name>
    <dbReference type="NCBI Taxonomy" id="1036723"/>
    <lineage>
        <taxon>Eukaryota</taxon>
        <taxon>Sar</taxon>
        <taxon>Alveolata</taxon>
        <taxon>Apicomplexa</taxon>
        <taxon>Aconoidasida</taxon>
        <taxon>Haemosporida</taxon>
        <taxon>Plasmodiidae</taxon>
        <taxon>Plasmodium</taxon>
        <taxon>Plasmodium (Laverania)</taxon>
    </lineage>
</organism>
<accession>A0A024VDE6</accession>
<dbReference type="SMR" id="A0A024VDE6"/>
<sequence length="543" mass="65667">MIKSRKQYNVVILNSIRVQRGKFFSFMKSKYGQEGIVEKENKNDMHKITKIYLKNVNMKSDNHIYPCGNKYFSHIYYNNIYDCGNKYYNYIYLCNHKHFSHNINSRAYKKSVFYEEVNEKNNYENNINLLNIIKDSKIEKFNIYDCTLFLNYFIKNKKNKEFDKELKDRNKIKLTSSLYKESNDKILKNILNFEPQNIFFFFNKYAELRDRNSIEILFQHIIHNHLHYFSLYYLTDIIYNIAILNCNFKKNQDNLNEFLNYVIFNVIKENKNIKHFDKKITNKLKISFDIIRNDDKKKKPIYIKSIDNNKEKKKNAKRNFLQNNLSDKGTYIVLTHKNDSSIMNGRMNLGMIKNDNNDNINNNNNLRNRKKYPCNNNENNNKSKFSINTLSNVMLYKLIYSLAKIKHNETCIKELFILLIPYIRYLIQNKNYIYSKDRNDVIVKIIWSFAFLKIRDIHLFVDFSISIQLILHDLKLQYLKIIKKIYENLLIFDEALLDKLDARINQIEENAPEQFSYPRKKQFKKKKKRIHIGDEIKFEREKK</sequence>
<dbReference type="Proteomes" id="UP000030690">
    <property type="component" value="Unassembled WGS sequence"/>
</dbReference>
<dbReference type="AlphaFoldDB" id="A0A024VDE6"/>
<dbReference type="EMBL" id="KI925007">
    <property type="protein sequence ID" value="ETW21053.1"/>
    <property type="molecule type" value="Genomic_DNA"/>
</dbReference>
<reference evidence="1 2" key="1">
    <citation type="submission" date="2013-02" db="EMBL/GenBank/DDBJ databases">
        <title>The Genome Annotation of Plasmodium falciparum Vietnam Oak-Knoll (FVO).</title>
        <authorList>
            <consortium name="The Broad Institute Genome Sequencing Platform"/>
            <consortium name="The Broad Institute Genome Sequencing Center for Infectious Disease"/>
            <person name="Neafsey D."/>
            <person name="Hoffman S."/>
            <person name="Volkman S."/>
            <person name="Rosenthal P."/>
            <person name="Walker B."/>
            <person name="Young S.K."/>
            <person name="Zeng Q."/>
            <person name="Gargeya S."/>
            <person name="Fitzgerald M."/>
            <person name="Haas B."/>
            <person name="Abouelleil A."/>
            <person name="Allen A.W."/>
            <person name="Alvarado L."/>
            <person name="Arachchi H.M."/>
            <person name="Berlin A.M."/>
            <person name="Chapman S.B."/>
            <person name="Gainer-Dewar J."/>
            <person name="Goldberg J."/>
            <person name="Griggs A."/>
            <person name="Gujja S."/>
            <person name="Hansen M."/>
            <person name="Howarth C."/>
            <person name="Imamovic A."/>
            <person name="Ireland A."/>
            <person name="Larimer J."/>
            <person name="McCowan C."/>
            <person name="Murphy C."/>
            <person name="Pearson M."/>
            <person name="Poon T.W."/>
            <person name="Priest M."/>
            <person name="Roberts A."/>
            <person name="Saif S."/>
            <person name="Shea T."/>
            <person name="Sisk P."/>
            <person name="Sykes S."/>
            <person name="Wortman J."/>
            <person name="Nusbaum C."/>
            <person name="Birren B."/>
        </authorList>
    </citation>
    <scope>NUCLEOTIDE SEQUENCE [LARGE SCALE GENOMIC DNA]</scope>
    <source>
        <strain evidence="2">Vietnam Oak-Knoll (FVO)</strain>
    </source>
</reference>
<evidence type="ECO:0000313" key="2">
    <source>
        <dbReference type="Proteomes" id="UP000030690"/>
    </source>
</evidence>
<proteinExistence type="predicted"/>
<name>A0A024VDE6_PLAFA</name>
<dbReference type="OrthoDB" id="333770at2759"/>
<protein>
    <submittedName>
        <fullName evidence="1">Uncharacterized protein</fullName>
    </submittedName>
</protein>
<evidence type="ECO:0000313" key="1">
    <source>
        <dbReference type="EMBL" id="ETW21053.1"/>
    </source>
</evidence>
<reference evidence="1 2" key="2">
    <citation type="submission" date="2013-02" db="EMBL/GenBank/DDBJ databases">
        <title>The Genome Sequence of Plasmodium falciparum Vietnam Oak-Knoll (FVO).</title>
        <authorList>
            <consortium name="The Broad Institute Genome Sequencing Platform"/>
            <consortium name="The Broad Institute Genome Sequencing Center for Infectious Disease"/>
            <person name="Neafsey D."/>
            <person name="Cheeseman I."/>
            <person name="Volkman S."/>
            <person name="Adams J."/>
            <person name="Walker B."/>
            <person name="Young S.K."/>
            <person name="Zeng Q."/>
            <person name="Gargeya S."/>
            <person name="Fitzgerald M."/>
            <person name="Haas B."/>
            <person name="Abouelleil A."/>
            <person name="Alvarado L."/>
            <person name="Arachchi H.M."/>
            <person name="Berlin A.M."/>
            <person name="Chapman S.B."/>
            <person name="Dewar J."/>
            <person name="Goldberg J."/>
            <person name="Griggs A."/>
            <person name="Gujja S."/>
            <person name="Hansen M."/>
            <person name="Howarth C."/>
            <person name="Imamovic A."/>
            <person name="Larimer J."/>
            <person name="McCowan C."/>
            <person name="Murphy C."/>
            <person name="Neiman D."/>
            <person name="Pearson M."/>
            <person name="Priest M."/>
            <person name="Roberts A."/>
            <person name="Saif S."/>
            <person name="Shea T."/>
            <person name="Sisk P."/>
            <person name="Sykes S."/>
            <person name="Wortman J."/>
            <person name="Nusbaum C."/>
            <person name="Birren B."/>
        </authorList>
    </citation>
    <scope>NUCLEOTIDE SEQUENCE [LARGE SCALE GENOMIC DNA]</scope>
    <source>
        <strain evidence="2">Vietnam Oak-Knoll (FVO)</strain>
    </source>
</reference>